<reference evidence="2 3" key="1">
    <citation type="journal article" date="2018" name="Cell">
        <title>The Chara Genome: Secondary Complexity and Implications for Plant Terrestrialization.</title>
        <authorList>
            <person name="Nishiyama T."/>
            <person name="Sakayama H."/>
            <person name="Vries J.D."/>
            <person name="Buschmann H."/>
            <person name="Saint-Marcoux D."/>
            <person name="Ullrich K.K."/>
            <person name="Haas F.B."/>
            <person name="Vanderstraeten L."/>
            <person name="Becker D."/>
            <person name="Lang D."/>
            <person name="Vosolsobe S."/>
            <person name="Rombauts S."/>
            <person name="Wilhelmsson P.K.I."/>
            <person name="Janitza P."/>
            <person name="Kern R."/>
            <person name="Heyl A."/>
            <person name="Rumpler F."/>
            <person name="Villalobos L.I.A.C."/>
            <person name="Clay J.M."/>
            <person name="Skokan R."/>
            <person name="Toyoda A."/>
            <person name="Suzuki Y."/>
            <person name="Kagoshima H."/>
            <person name="Schijlen E."/>
            <person name="Tajeshwar N."/>
            <person name="Catarino B."/>
            <person name="Hetherington A.J."/>
            <person name="Saltykova A."/>
            <person name="Bonnot C."/>
            <person name="Breuninger H."/>
            <person name="Symeonidi A."/>
            <person name="Radhakrishnan G.V."/>
            <person name="Van Nieuwerburgh F."/>
            <person name="Deforce D."/>
            <person name="Chang C."/>
            <person name="Karol K.G."/>
            <person name="Hedrich R."/>
            <person name="Ulvskov P."/>
            <person name="Glockner G."/>
            <person name="Delwiche C.F."/>
            <person name="Petrasek J."/>
            <person name="Van de Peer Y."/>
            <person name="Friml J."/>
            <person name="Beilby M."/>
            <person name="Dolan L."/>
            <person name="Kohara Y."/>
            <person name="Sugano S."/>
            <person name="Fujiyama A."/>
            <person name="Delaux P.-M."/>
            <person name="Quint M."/>
            <person name="TheiBen G."/>
            <person name="Hagemann M."/>
            <person name="Harholt J."/>
            <person name="Dunand C."/>
            <person name="Zachgo S."/>
            <person name="Langdale J."/>
            <person name="Maumus F."/>
            <person name="Straeten D.V.D."/>
            <person name="Gould S.B."/>
            <person name="Rensing S.A."/>
        </authorList>
    </citation>
    <scope>NUCLEOTIDE SEQUENCE [LARGE SCALE GENOMIC DNA]</scope>
    <source>
        <strain evidence="2 3">S276</strain>
    </source>
</reference>
<dbReference type="Proteomes" id="UP000265515">
    <property type="component" value="Unassembled WGS sequence"/>
</dbReference>
<name>A0A388KRG0_CHABU</name>
<feature type="compositionally biased region" description="Basic and acidic residues" evidence="1">
    <location>
        <begin position="78"/>
        <end position="87"/>
    </location>
</feature>
<dbReference type="Gramene" id="GBG72619">
    <property type="protein sequence ID" value="GBG72619"/>
    <property type="gene ID" value="CBR_g12192"/>
</dbReference>
<sequence>MPVAVCFRVLHTDPHANSYCQSWDLKRQAESEAEAAFRRALQNLPEVAVLKHARAFAGIRKEILVSIQSLSEVIRRKKEEGRGRQEHLEEELQQLEQQAGRFQQDNGPKE</sequence>
<proteinExistence type="predicted"/>
<feature type="region of interest" description="Disordered" evidence="1">
    <location>
        <begin position="78"/>
        <end position="110"/>
    </location>
</feature>
<evidence type="ECO:0000313" key="3">
    <source>
        <dbReference type="Proteomes" id="UP000265515"/>
    </source>
</evidence>
<evidence type="ECO:0000313" key="2">
    <source>
        <dbReference type="EMBL" id="GBG72619.1"/>
    </source>
</evidence>
<dbReference type="AlphaFoldDB" id="A0A388KRG0"/>
<keyword evidence="3" id="KW-1185">Reference proteome</keyword>
<protein>
    <submittedName>
        <fullName evidence="2">Uncharacterized protein</fullName>
    </submittedName>
</protein>
<organism evidence="2 3">
    <name type="scientific">Chara braunii</name>
    <name type="common">Braun's stonewort</name>
    <dbReference type="NCBI Taxonomy" id="69332"/>
    <lineage>
        <taxon>Eukaryota</taxon>
        <taxon>Viridiplantae</taxon>
        <taxon>Streptophyta</taxon>
        <taxon>Charophyceae</taxon>
        <taxon>Charales</taxon>
        <taxon>Characeae</taxon>
        <taxon>Chara</taxon>
    </lineage>
</organism>
<dbReference type="EMBL" id="BFEA01000169">
    <property type="protein sequence ID" value="GBG72619.1"/>
    <property type="molecule type" value="Genomic_DNA"/>
</dbReference>
<accession>A0A388KRG0</accession>
<gene>
    <name evidence="2" type="ORF">CBR_g12192</name>
</gene>
<comment type="caution">
    <text evidence="2">The sequence shown here is derived from an EMBL/GenBank/DDBJ whole genome shotgun (WGS) entry which is preliminary data.</text>
</comment>
<evidence type="ECO:0000256" key="1">
    <source>
        <dbReference type="SAM" id="MobiDB-lite"/>
    </source>
</evidence>